<evidence type="ECO:0000313" key="3">
    <source>
        <dbReference type="EMBL" id="CUV57378.1"/>
    </source>
</evidence>
<reference evidence="2" key="1">
    <citation type="submission" date="2015-10" db="EMBL/GenBank/DDBJ databases">
        <authorList>
            <person name="Gilbert D.G."/>
        </authorList>
    </citation>
    <scope>NUCLEOTIDE SEQUENCE</scope>
    <source>
        <strain evidence="2">Phyl III-seqv23</strain>
    </source>
</reference>
<gene>
    <name evidence="4" type="ORF">LH706_13820</name>
    <name evidence="2" type="ORF">PSS4_v1_1720019</name>
    <name evidence="3" type="ORF">RUN215_v1_1300002</name>
</gene>
<dbReference type="EMBL" id="CP085043">
    <property type="protein sequence ID" value="UZF14098.1"/>
    <property type="molecule type" value="Genomic_DNA"/>
</dbReference>
<dbReference type="AlphaFoldDB" id="A0A0S4UF18"/>
<feature type="region of interest" description="Disordered" evidence="1">
    <location>
        <begin position="62"/>
        <end position="90"/>
    </location>
</feature>
<name>A0A0S4UF18_RALSL</name>
<sequence length="117" mass="12386">MGNNRISILVALDGADEGLKRAIASAERSLGELVASAKSAGEKAAAGLAQVKAGVSVISDGHHRQDTTARFPLDQLGSRQDPGDRSGRRRVEHIGRVGRKRFKAQIAELMRGAMPTS</sequence>
<accession>A0A0S4UF18</accession>
<evidence type="ECO:0000313" key="4">
    <source>
        <dbReference type="EMBL" id="UZF14098.1"/>
    </source>
</evidence>
<evidence type="ECO:0000256" key="1">
    <source>
        <dbReference type="SAM" id="MobiDB-lite"/>
    </source>
</evidence>
<proteinExistence type="predicted"/>
<dbReference type="EMBL" id="LN899821">
    <property type="protein sequence ID" value="CUV20777.1"/>
    <property type="molecule type" value="Genomic_DNA"/>
</dbReference>
<protein>
    <submittedName>
        <fullName evidence="2">Uncharacterized protein</fullName>
    </submittedName>
</protein>
<dbReference type="EMBL" id="LN899820">
    <property type="protein sequence ID" value="CUV57378.1"/>
    <property type="molecule type" value="Genomic_DNA"/>
</dbReference>
<evidence type="ECO:0000313" key="2">
    <source>
        <dbReference type="EMBL" id="CUV20777.1"/>
    </source>
</evidence>
<reference evidence="4" key="2">
    <citation type="submission" date="2021-10" db="EMBL/GenBank/DDBJ databases">
        <title>Complete genome sequences of five Ralstonia solancearum strains isolated from sunflower.</title>
        <authorList>
            <person name="She X."/>
            <person name="He Z."/>
        </authorList>
    </citation>
    <scope>NUCLEOTIDE SEQUENCE</scope>
    <source>
        <strain evidence="4">RS638</strain>
    </source>
</reference>
<organism evidence="2">
    <name type="scientific">Ralstonia solanacearum</name>
    <name type="common">Pseudomonas solanacearum</name>
    <dbReference type="NCBI Taxonomy" id="305"/>
    <lineage>
        <taxon>Bacteria</taxon>
        <taxon>Pseudomonadati</taxon>
        <taxon>Pseudomonadota</taxon>
        <taxon>Betaproteobacteria</taxon>
        <taxon>Burkholderiales</taxon>
        <taxon>Burkholderiaceae</taxon>
        <taxon>Ralstonia</taxon>
        <taxon>Ralstonia solanacearum species complex</taxon>
    </lineage>
</organism>